<protein>
    <submittedName>
        <fullName evidence="1">Uncharacterized protein</fullName>
    </submittedName>
</protein>
<keyword evidence="2" id="KW-1185">Reference proteome</keyword>
<proteinExistence type="predicted"/>
<dbReference type="Proteomes" id="UP001597110">
    <property type="component" value="Unassembled WGS sequence"/>
</dbReference>
<dbReference type="EMBL" id="JBHTIF010000001">
    <property type="protein sequence ID" value="MFD0725644.1"/>
    <property type="molecule type" value="Genomic_DNA"/>
</dbReference>
<gene>
    <name evidence="1" type="ORF">ACFQ0E_08530</name>
</gene>
<dbReference type="RefSeq" id="WP_386823232.1">
    <property type="nucleotide sequence ID" value="NZ_JBHTIF010000001.1"/>
</dbReference>
<organism evidence="1 2">
    <name type="scientific">Lysobacter brunescens</name>
    <dbReference type="NCBI Taxonomy" id="262323"/>
    <lineage>
        <taxon>Bacteria</taxon>
        <taxon>Pseudomonadati</taxon>
        <taxon>Pseudomonadota</taxon>
        <taxon>Gammaproteobacteria</taxon>
        <taxon>Lysobacterales</taxon>
        <taxon>Lysobacteraceae</taxon>
        <taxon>Lysobacter</taxon>
    </lineage>
</organism>
<accession>A0ABW2YGN7</accession>
<evidence type="ECO:0000313" key="2">
    <source>
        <dbReference type="Proteomes" id="UP001597110"/>
    </source>
</evidence>
<sequence length="66" mass="6959">MSESQFQPYSVPASNVLLVEVPPQFIALCEASGASPQAALRGMAAMLCGLQHDDCNRLVPLDVEAA</sequence>
<comment type="caution">
    <text evidence="1">The sequence shown here is derived from an EMBL/GenBank/DDBJ whole genome shotgun (WGS) entry which is preliminary data.</text>
</comment>
<name>A0ABW2YGN7_9GAMM</name>
<evidence type="ECO:0000313" key="1">
    <source>
        <dbReference type="EMBL" id="MFD0725644.1"/>
    </source>
</evidence>
<reference evidence="2" key="1">
    <citation type="journal article" date="2019" name="Int. J. Syst. Evol. Microbiol.">
        <title>The Global Catalogue of Microorganisms (GCM) 10K type strain sequencing project: providing services to taxonomists for standard genome sequencing and annotation.</title>
        <authorList>
            <consortium name="The Broad Institute Genomics Platform"/>
            <consortium name="The Broad Institute Genome Sequencing Center for Infectious Disease"/>
            <person name="Wu L."/>
            <person name="Ma J."/>
        </authorList>
    </citation>
    <scope>NUCLEOTIDE SEQUENCE [LARGE SCALE GENOMIC DNA]</scope>
    <source>
        <strain evidence="2">CCUG 55585</strain>
    </source>
</reference>